<dbReference type="EMBL" id="BPLR01002515">
    <property type="protein sequence ID" value="GIX74580.1"/>
    <property type="molecule type" value="Genomic_DNA"/>
</dbReference>
<dbReference type="AlphaFoldDB" id="A0AAV4MRL5"/>
<reference evidence="1 2" key="1">
    <citation type="submission" date="2021-06" db="EMBL/GenBank/DDBJ databases">
        <title>Caerostris extrusa draft genome.</title>
        <authorList>
            <person name="Kono N."/>
            <person name="Arakawa K."/>
        </authorList>
    </citation>
    <scope>NUCLEOTIDE SEQUENCE [LARGE SCALE GENOMIC DNA]</scope>
</reference>
<organism evidence="1 2">
    <name type="scientific">Caerostris extrusa</name>
    <name type="common">Bark spider</name>
    <name type="synonym">Caerostris bankana</name>
    <dbReference type="NCBI Taxonomy" id="172846"/>
    <lineage>
        <taxon>Eukaryota</taxon>
        <taxon>Metazoa</taxon>
        <taxon>Ecdysozoa</taxon>
        <taxon>Arthropoda</taxon>
        <taxon>Chelicerata</taxon>
        <taxon>Arachnida</taxon>
        <taxon>Araneae</taxon>
        <taxon>Araneomorphae</taxon>
        <taxon>Entelegynae</taxon>
        <taxon>Araneoidea</taxon>
        <taxon>Araneidae</taxon>
        <taxon>Caerostris</taxon>
    </lineage>
</organism>
<protein>
    <submittedName>
        <fullName evidence="1">Uncharacterized protein</fullName>
    </submittedName>
</protein>
<comment type="caution">
    <text evidence="1">The sequence shown here is derived from an EMBL/GenBank/DDBJ whole genome shotgun (WGS) entry which is preliminary data.</text>
</comment>
<accession>A0AAV4MRL5</accession>
<keyword evidence="2" id="KW-1185">Reference proteome</keyword>
<evidence type="ECO:0000313" key="2">
    <source>
        <dbReference type="Proteomes" id="UP001054945"/>
    </source>
</evidence>
<proteinExistence type="predicted"/>
<sequence>MTTKRALRTKSSSRVAYYPQLSEKHYTPVDSHPSYSPGLTPAGIFCVPNHRGDLGQCGKTPARHPRKCVPGGFQK</sequence>
<dbReference type="Proteomes" id="UP001054945">
    <property type="component" value="Unassembled WGS sequence"/>
</dbReference>
<gene>
    <name evidence="1" type="ORF">CEXT_616831</name>
</gene>
<name>A0AAV4MRL5_CAEEX</name>
<evidence type="ECO:0000313" key="1">
    <source>
        <dbReference type="EMBL" id="GIX74580.1"/>
    </source>
</evidence>